<proteinExistence type="predicted"/>
<comment type="caution">
    <text evidence="1">The sequence shown here is derived from an EMBL/GenBank/DDBJ whole genome shotgun (WGS) entry which is preliminary data.</text>
</comment>
<keyword evidence="1" id="KW-0436">Ligase</keyword>
<dbReference type="Proteomes" id="UP000829398">
    <property type="component" value="Chromosome 8"/>
</dbReference>
<keyword evidence="2" id="KW-1185">Reference proteome</keyword>
<dbReference type="EMBL" id="CM039177">
    <property type="protein sequence ID" value="KAH9700791.1"/>
    <property type="molecule type" value="Genomic_DNA"/>
</dbReference>
<reference evidence="2" key="1">
    <citation type="journal article" date="2023" name="Hortic. Res.">
        <title>A chromosome-level phased genome enabling allele-level studies in sweet orange: a case study on citrus Huanglongbing tolerance.</title>
        <authorList>
            <person name="Wu B."/>
            <person name="Yu Q."/>
            <person name="Deng Z."/>
            <person name="Duan Y."/>
            <person name="Luo F."/>
            <person name="Gmitter F. Jr."/>
        </authorList>
    </citation>
    <scope>NUCLEOTIDE SEQUENCE [LARGE SCALE GENOMIC DNA]</scope>
    <source>
        <strain evidence="2">cv. Valencia</strain>
    </source>
</reference>
<evidence type="ECO:0000313" key="2">
    <source>
        <dbReference type="Proteomes" id="UP000829398"/>
    </source>
</evidence>
<organism evidence="1 2">
    <name type="scientific">Citrus sinensis</name>
    <name type="common">Sweet orange</name>
    <name type="synonym">Citrus aurantium var. sinensis</name>
    <dbReference type="NCBI Taxonomy" id="2711"/>
    <lineage>
        <taxon>Eukaryota</taxon>
        <taxon>Viridiplantae</taxon>
        <taxon>Streptophyta</taxon>
        <taxon>Embryophyta</taxon>
        <taxon>Tracheophyta</taxon>
        <taxon>Spermatophyta</taxon>
        <taxon>Magnoliopsida</taxon>
        <taxon>eudicotyledons</taxon>
        <taxon>Gunneridae</taxon>
        <taxon>Pentapetalae</taxon>
        <taxon>rosids</taxon>
        <taxon>malvids</taxon>
        <taxon>Sapindales</taxon>
        <taxon>Rutaceae</taxon>
        <taxon>Aurantioideae</taxon>
        <taxon>Citrus</taxon>
    </lineage>
</organism>
<accession>A0ACB8IWT6</accession>
<name>A0ACB8IWT6_CITSI</name>
<sequence length="329" mass="37069">MSKKPPPNSALLLLQIEDICHHTRSSAIPVVPDSIGTESNAFRLDALAVFMFRVLQRVNHPGNLDKDCPNAGYIMLKSPLPADVKSVLEEGINLYQLEKEREGRWDYSKELYAEEWAKWEKKLRETLLSNADYFNSVQVVEQLSLIAKGRPELAPSNSLRCYGNLGAADLDLHDEEIKSVLDNTKRCEASQLFLLARFGLYRRGSGIDVKLTALVFDENMAALEVQLSAEGENIKSAFPWTHSIVWSKERASERQTNTDMLPELLAIGNATPVLKSTLRQQFLENSNSVILISILSSNPSMILSSKISSSTKNHRIKMIWQKCRLPRDE</sequence>
<evidence type="ECO:0000313" key="1">
    <source>
        <dbReference type="EMBL" id="KAH9700791.1"/>
    </source>
</evidence>
<gene>
    <name evidence="1" type="ORF">KPL71_024791</name>
</gene>
<protein>
    <submittedName>
        <fullName evidence="1">Trna ligase 1</fullName>
    </submittedName>
</protein>